<evidence type="ECO:0000313" key="1">
    <source>
        <dbReference type="EMBL" id="KAJ8645913.1"/>
    </source>
</evidence>
<dbReference type="EMBL" id="CM056810">
    <property type="protein sequence ID" value="KAJ8645913.1"/>
    <property type="molecule type" value="Genomic_DNA"/>
</dbReference>
<comment type="caution">
    <text evidence="1">The sequence shown here is derived from an EMBL/GenBank/DDBJ whole genome shotgun (WGS) entry which is preliminary data.</text>
</comment>
<evidence type="ECO:0000313" key="2">
    <source>
        <dbReference type="Proteomes" id="UP001234297"/>
    </source>
</evidence>
<dbReference type="Proteomes" id="UP001234297">
    <property type="component" value="Chromosome 2"/>
</dbReference>
<organism evidence="1 2">
    <name type="scientific">Persea americana</name>
    <name type="common">Avocado</name>
    <dbReference type="NCBI Taxonomy" id="3435"/>
    <lineage>
        <taxon>Eukaryota</taxon>
        <taxon>Viridiplantae</taxon>
        <taxon>Streptophyta</taxon>
        <taxon>Embryophyta</taxon>
        <taxon>Tracheophyta</taxon>
        <taxon>Spermatophyta</taxon>
        <taxon>Magnoliopsida</taxon>
        <taxon>Magnoliidae</taxon>
        <taxon>Laurales</taxon>
        <taxon>Lauraceae</taxon>
        <taxon>Persea</taxon>
    </lineage>
</organism>
<reference evidence="1 2" key="1">
    <citation type="journal article" date="2022" name="Hortic Res">
        <title>A haplotype resolved chromosomal level avocado genome allows analysis of novel avocado genes.</title>
        <authorList>
            <person name="Nath O."/>
            <person name="Fletcher S.J."/>
            <person name="Hayward A."/>
            <person name="Shaw L.M."/>
            <person name="Masouleh A.K."/>
            <person name="Furtado A."/>
            <person name="Henry R.J."/>
            <person name="Mitter N."/>
        </authorList>
    </citation>
    <scope>NUCLEOTIDE SEQUENCE [LARGE SCALE GENOMIC DNA]</scope>
    <source>
        <strain evidence="2">cv. Hass</strain>
    </source>
</reference>
<accession>A0ACC2MKM0</accession>
<name>A0ACC2MKM0_PERAE</name>
<keyword evidence="2" id="KW-1185">Reference proteome</keyword>
<protein>
    <submittedName>
        <fullName evidence="1">Uncharacterized protein</fullName>
    </submittedName>
</protein>
<gene>
    <name evidence="1" type="ORF">MRB53_007661</name>
</gene>
<sequence length="67" mass="7639">MIIIFLCLHFYRFYNSLPPVSKAYGSLCLLTTTAYQLGLLNPVNIALIYDAVISRFQFEVDQFSAVD</sequence>
<proteinExistence type="predicted"/>